<dbReference type="GO" id="GO:0005829">
    <property type="term" value="C:cytosol"/>
    <property type="evidence" value="ECO:0007669"/>
    <property type="project" value="TreeGrafter"/>
</dbReference>
<evidence type="ECO:0000259" key="7">
    <source>
        <dbReference type="Pfam" id="PF01029"/>
    </source>
</evidence>
<comment type="similarity">
    <text evidence="1 6">Belongs to the NusB family.</text>
</comment>
<dbReference type="PANTHER" id="PTHR11078">
    <property type="entry name" value="N UTILIZATION SUBSTANCE PROTEIN B-RELATED"/>
    <property type="match status" value="1"/>
</dbReference>
<keyword evidence="5 6" id="KW-0804">Transcription</keyword>
<dbReference type="EMBL" id="CP012332">
    <property type="protein sequence ID" value="AKU91233.1"/>
    <property type="molecule type" value="Genomic_DNA"/>
</dbReference>
<dbReference type="InterPro" id="IPR035926">
    <property type="entry name" value="NusB-like_sf"/>
</dbReference>
<dbReference type="NCBIfam" id="TIGR01951">
    <property type="entry name" value="nusB"/>
    <property type="match status" value="1"/>
</dbReference>
<dbReference type="Proteomes" id="UP000055590">
    <property type="component" value="Chromosome"/>
</dbReference>
<feature type="domain" description="NusB/RsmB/TIM44" evidence="7">
    <location>
        <begin position="11"/>
        <end position="136"/>
    </location>
</feature>
<keyword evidence="9" id="KW-1185">Reference proteome</keyword>
<dbReference type="AlphaFoldDB" id="A0A0K1PCH5"/>
<dbReference type="InterPro" id="IPR011605">
    <property type="entry name" value="NusB_fam"/>
</dbReference>
<dbReference type="CDD" id="cd00619">
    <property type="entry name" value="Terminator_NusB"/>
    <property type="match status" value="1"/>
</dbReference>
<keyword evidence="4 6" id="KW-0805">Transcription regulation</keyword>
<dbReference type="SUPFAM" id="SSF48013">
    <property type="entry name" value="NusB-like"/>
    <property type="match status" value="1"/>
</dbReference>
<comment type="function">
    <text evidence="6">Involved in transcription antitermination. Required for transcription of ribosomal RNA (rRNA) genes. Binds specifically to the boxA antiterminator sequence of the ribosomal RNA (rrn) operons.</text>
</comment>
<dbReference type="GO" id="GO:0003723">
    <property type="term" value="F:RNA binding"/>
    <property type="evidence" value="ECO:0007669"/>
    <property type="project" value="UniProtKB-UniRule"/>
</dbReference>
<dbReference type="STRING" id="1391653.AKJ08_1620"/>
<organism evidence="8 9">
    <name type="scientific">Vulgatibacter incomptus</name>
    <dbReference type="NCBI Taxonomy" id="1391653"/>
    <lineage>
        <taxon>Bacteria</taxon>
        <taxon>Pseudomonadati</taxon>
        <taxon>Myxococcota</taxon>
        <taxon>Myxococcia</taxon>
        <taxon>Myxococcales</taxon>
        <taxon>Cystobacterineae</taxon>
        <taxon>Vulgatibacteraceae</taxon>
        <taxon>Vulgatibacter</taxon>
    </lineage>
</organism>
<dbReference type="InterPro" id="IPR006027">
    <property type="entry name" value="NusB_RsmB_TIM44"/>
</dbReference>
<dbReference type="Gene3D" id="1.10.940.10">
    <property type="entry name" value="NusB-like"/>
    <property type="match status" value="1"/>
</dbReference>
<evidence type="ECO:0000313" key="9">
    <source>
        <dbReference type="Proteomes" id="UP000055590"/>
    </source>
</evidence>
<keyword evidence="2 6" id="KW-0889">Transcription antitermination</keyword>
<dbReference type="GO" id="GO:0031564">
    <property type="term" value="P:transcription antitermination"/>
    <property type="evidence" value="ECO:0007669"/>
    <property type="project" value="UniProtKB-KW"/>
</dbReference>
<evidence type="ECO:0000256" key="6">
    <source>
        <dbReference type="HAMAP-Rule" id="MF_00073"/>
    </source>
</evidence>
<dbReference type="PATRIC" id="fig|1391653.3.peg.1701"/>
<dbReference type="Pfam" id="PF01029">
    <property type="entry name" value="NusB"/>
    <property type="match status" value="1"/>
</dbReference>
<evidence type="ECO:0000313" key="8">
    <source>
        <dbReference type="EMBL" id="AKU91233.1"/>
    </source>
</evidence>
<protein>
    <recommendedName>
        <fullName evidence="6">Transcription antitermination protein NusB</fullName>
    </recommendedName>
    <alternativeName>
        <fullName evidence="6">Antitermination factor NusB</fullName>
    </alternativeName>
</protein>
<evidence type="ECO:0000256" key="5">
    <source>
        <dbReference type="ARBA" id="ARBA00023163"/>
    </source>
</evidence>
<evidence type="ECO:0000256" key="2">
    <source>
        <dbReference type="ARBA" id="ARBA00022814"/>
    </source>
</evidence>
<dbReference type="HAMAP" id="MF_00073">
    <property type="entry name" value="NusB"/>
    <property type="match status" value="1"/>
</dbReference>
<name>A0A0K1PCH5_9BACT</name>
<evidence type="ECO:0000256" key="1">
    <source>
        <dbReference type="ARBA" id="ARBA00005952"/>
    </source>
</evidence>
<gene>
    <name evidence="6" type="primary">nusB</name>
    <name evidence="8" type="ORF">AKJ08_1620</name>
</gene>
<sequence>MPAIQQRHVGRERAVQALFSLENATPAELPQGLAHFWATVDEPTSAAASSFAEELIRGVIENRASLDAAIQAQSESWRVERMAKVDRNVLRLGAFELLHTDTPGRVVINEAVEIARTFGAEGSPAFVNGILDKVARVAGRL</sequence>
<reference evidence="8 9" key="1">
    <citation type="submission" date="2015-08" db="EMBL/GenBank/DDBJ databases">
        <authorList>
            <person name="Babu N.S."/>
            <person name="Beckwith C.J."/>
            <person name="Beseler K.G."/>
            <person name="Brison A."/>
            <person name="Carone J.V."/>
            <person name="Caskin T.P."/>
            <person name="Diamond M."/>
            <person name="Durham M.E."/>
            <person name="Foxe J.M."/>
            <person name="Go M."/>
            <person name="Henderson B.A."/>
            <person name="Jones I.B."/>
            <person name="McGettigan J.A."/>
            <person name="Micheletti S.J."/>
            <person name="Nasrallah M.E."/>
            <person name="Ortiz D."/>
            <person name="Piller C.R."/>
            <person name="Privatt S.R."/>
            <person name="Schneider S.L."/>
            <person name="Sharp S."/>
            <person name="Smith T.C."/>
            <person name="Stanton J.D."/>
            <person name="Ullery H.E."/>
            <person name="Wilson R.J."/>
            <person name="Serrano M.G."/>
            <person name="Buck G."/>
            <person name="Lee V."/>
            <person name="Wang Y."/>
            <person name="Carvalho R."/>
            <person name="Voegtly L."/>
            <person name="Shi R."/>
            <person name="Duckworth R."/>
            <person name="Johnson A."/>
            <person name="Loviza R."/>
            <person name="Walstead R."/>
            <person name="Shah Z."/>
            <person name="Kiflezghi M."/>
            <person name="Wade K."/>
            <person name="Ball S.L."/>
            <person name="Bradley K.W."/>
            <person name="Asai D.J."/>
            <person name="Bowman C.A."/>
            <person name="Russell D.A."/>
            <person name="Pope W.H."/>
            <person name="Jacobs-Sera D."/>
            <person name="Hendrix R.W."/>
            <person name="Hatfull G.F."/>
        </authorList>
    </citation>
    <scope>NUCLEOTIDE SEQUENCE [LARGE SCALE GENOMIC DNA]</scope>
    <source>
        <strain evidence="8 9">DSM 27710</strain>
    </source>
</reference>
<evidence type="ECO:0000256" key="3">
    <source>
        <dbReference type="ARBA" id="ARBA00022884"/>
    </source>
</evidence>
<keyword evidence="3 6" id="KW-0694">RNA-binding</keyword>
<accession>A0A0K1PCH5</accession>
<dbReference type="GO" id="GO:0006353">
    <property type="term" value="P:DNA-templated transcription termination"/>
    <property type="evidence" value="ECO:0007669"/>
    <property type="project" value="UniProtKB-UniRule"/>
</dbReference>
<dbReference type="PANTHER" id="PTHR11078:SF3">
    <property type="entry name" value="ANTITERMINATION NUSB DOMAIN-CONTAINING PROTEIN"/>
    <property type="match status" value="1"/>
</dbReference>
<evidence type="ECO:0000256" key="4">
    <source>
        <dbReference type="ARBA" id="ARBA00023015"/>
    </source>
</evidence>
<dbReference type="KEGG" id="vin:AKJ08_1620"/>
<proteinExistence type="inferred from homology"/>